<protein>
    <submittedName>
        <fullName evidence="1">Uncharacterized protein</fullName>
    </submittedName>
</protein>
<organism evidence="1 2">
    <name type="scientific">Fluviispira multicolorata</name>
    <dbReference type="NCBI Taxonomy" id="2654512"/>
    <lineage>
        <taxon>Bacteria</taxon>
        <taxon>Pseudomonadati</taxon>
        <taxon>Bdellovibrionota</taxon>
        <taxon>Oligoflexia</taxon>
        <taxon>Silvanigrellales</taxon>
        <taxon>Silvanigrellaceae</taxon>
        <taxon>Fluviispira</taxon>
    </lineage>
</organism>
<sequence>MIDEVKEINTESNYKSTYQALTIKKLPNYILLSLMQIFEDYRSKRKIGWSRPWNKYNLCTFQSYRWDIRIDNDIFSLLRIILLQNIHFFDENSEFFIRDILNDPRAQGFLFFHDHKENIKDYEGMTLSFGRFSTLNKRFRDRIDIILESQIINRTSTQKLDSIKIYVDPHNGDTKLPQVLKLDKSFLKTHIHLKNLFEILIKKYHIWEHTEREWYHWSQKFVPYFGERNSIPINTLFFNQRQNLYLLDNEEQLKTT</sequence>
<dbReference type="EMBL" id="WFLN01000008">
    <property type="protein sequence ID" value="KAB8029048.1"/>
    <property type="molecule type" value="Genomic_DNA"/>
</dbReference>
<keyword evidence="2" id="KW-1185">Reference proteome</keyword>
<proteinExistence type="predicted"/>
<gene>
    <name evidence="1" type="ORF">GCL57_10935</name>
</gene>
<evidence type="ECO:0000313" key="2">
    <source>
        <dbReference type="Proteomes" id="UP000442694"/>
    </source>
</evidence>
<dbReference type="AlphaFoldDB" id="A0A833N4U5"/>
<dbReference type="Proteomes" id="UP000442694">
    <property type="component" value="Unassembled WGS sequence"/>
</dbReference>
<accession>A0A833N4U5</accession>
<name>A0A833N4U5_9BACT</name>
<comment type="caution">
    <text evidence="1">The sequence shown here is derived from an EMBL/GenBank/DDBJ whole genome shotgun (WGS) entry which is preliminary data.</text>
</comment>
<reference evidence="1 2" key="1">
    <citation type="submission" date="2019-10" db="EMBL/GenBank/DDBJ databases">
        <title>New genus of Silvanigrellaceae.</title>
        <authorList>
            <person name="Pitt A."/>
            <person name="Hahn M.W."/>
        </authorList>
    </citation>
    <scope>NUCLEOTIDE SEQUENCE [LARGE SCALE GENOMIC DNA]</scope>
    <source>
        <strain evidence="1 2">33A1-SZDP</strain>
    </source>
</reference>
<dbReference type="RefSeq" id="WP_152213389.1">
    <property type="nucleotide sequence ID" value="NZ_WFLN01000008.1"/>
</dbReference>
<evidence type="ECO:0000313" key="1">
    <source>
        <dbReference type="EMBL" id="KAB8029048.1"/>
    </source>
</evidence>